<dbReference type="Pfam" id="PF14559">
    <property type="entry name" value="TPR_19"/>
    <property type="match status" value="1"/>
</dbReference>
<evidence type="ECO:0000256" key="1">
    <source>
        <dbReference type="SAM" id="SignalP"/>
    </source>
</evidence>
<dbReference type="Proteomes" id="UP000027341">
    <property type="component" value="Unassembled WGS sequence"/>
</dbReference>
<dbReference type="SUPFAM" id="SSF48452">
    <property type="entry name" value="TPR-like"/>
    <property type="match status" value="1"/>
</dbReference>
<dbReference type="RefSeq" id="WP_029911066.1">
    <property type="nucleotide sequence ID" value="NZ_AP020335.1"/>
</dbReference>
<dbReference type="STRING" id="28885.EI16_06545"/>
<proteinExistence type="predicted"/>
<sequence>MKKWIWGVVASTVVLVQGQAYAGDVQATVSYTQALELYKQKKYQASYQAFLQLVSTDYGNVNYNYYLGRSAFFIKDYHEAIGSYERILISYPHNQRAKLELGRMYYELGDFVQSKRYLMEVLDSNAPETVKNNIRVYLARMSAIDNKPHNSVRATLLGSVFYDSNLNYSPQSDNFQLPSGTLNFPSDIGAWGSEQMLTVNHRYDNPKKYGFAFKNDVTLYNRWLPNQTDYNILFGSYMPALSWHKKGWTTDAALYVDDMTYGKNPYLMSYGIAPTISYMPDLTQFVSTQFKLLKKDYQSSVYRDRDAQYMQLAMLYQKRIGALWTWYGQGVVESEQKQRSSDTVNVDYQALTARLGMNYLFPKGYSAGILGEYQQKQYLQDDFWLKSLSGANKRQTDTKLTLTATLTKDIQQTLSAQLKLSVVQNNSTIKIYEYQKNVVTLNLIKRF</sequence>
<keyword evidence="4" id="KW-1185">Reference proteome</keyword>
<evidence type="ECO:0000313" key="4">
    <source>
        <dbReference type="Proteomes" id="UP000027341"/>
    </source>
</evidence>
<dbReference type="EMBL" id="JMIU01000001">
    <property type="protein sequence ID" value="KDN95943.1"/>
    <property type="molecule type" value="Genomic_DNA"/>
</dbReference>
<name>A0A066ZQ49_HYDMR</name>
<evidence type="ECO:0000259" key="2">
    <source>
        <dbReference type="Pfam" id="PF04575"/>
    </source>
</evidence>
<dbReference type="InterPro" id="IPR011990">
    <property type="entry name" value="TPR-like_helical_dom_sf"/>
</dbReference>
<dbReference type="AlphaFoldDB" id="A0A066ZQ49"/>
<dbReference type="Gene3D" id="1.25.40.10">
    <property type="entry name" value="Tetratricopeptide repeat domain"/>
    <property type="match status" value="1"/>
</dbReference>
<organism evidence="3 4">
    <name type="scientific">Hydrogenovibrio marinus</name>
    <dbReference type="NCBI Taxonomy" id="28885"/>
    <lineage>
        <taxon>Bacteria</taxon>
        <taxon>Pseudomonadati</taxon>
        <taxon>Pseudomonadota</taxon>
        <taxon>Gammaproteobacteria</taxon>
        <taxon>Thiotrichales</taxon>
        <taxon>Piscirickettsiaceae</taxon>
        <taxon>Hydrogenovibrio</taxon>
    </lineage>
</organism>
<evidence type="ECO:0000313" key="3">
    <source>
        <dbReference type="EMBL" id="KDN95943.1"/>
    </source>
</evidence>
<feature type="chain" id="PRO_5001632459" description="Surface lipoprotein assembly modifier C-terminal domain-containing protein" evidence="1">
    <location>
        <begin position="23"/>
        <end position="447"/>
    </location>
</feature>
<keyword evidence="1" id="KW-0732">Signal</keyword>
<protein>
    <recommendedName>
        <fullName evidence="2">Surface lipoprotein assembly modifier C-terminal domain-containing protein</fullName>
    </recommendedName>
</protein>
<comment type="caution">
    <text evidence="3">The sequence shown here is derived from an EMBL/GenBank/DDBJ whole genome shotgun (WGS) entry which is preliminary data.</text>
</comment>
<gene>
    <name evidence="3" type="ORF">EI16_06545</name>
</gene>
<dbReference type="Pfam" id="PF04575">
    <property type="entry name" value="SlipAM"/>
    <property type="match status" value="1"/>
</dbReference>
<accession>A0A066ZQ49</accession>
<reference evidence="3 4" key="1">
    <citation type="submission" date="2014-04" db="EMBL/GenBank/DDBJ databases">
        <title>Draft genome sequence of Hydrogenovibrio marinus MH-110, a model organism for aerobic H2 metabolism.</title>
        <authorList>
            <person name="Cha H.J."/>
            <person name="Jo B.H."/>
            <person name="Hwang B.H."/>
        </authorList>
    </citation>
    <scope>NUCLEOTIDE SEQUENCE [LARGE SCALE GENOMIC DNA]</scope>
    <source>
        <strain evidence="3 4">MH-110</strain>
    </source>
</reference>
<feature type="signal peptide" evidence="1">
    <location>
        <begin position="1"/>
        <end position="22"/>
    </location>
</feature>
<feature type="domain" description="Surface lipoprotein assembly modifier C-terminal" evidence="2">
    <location>
        <begin position="159"/>
        <end position="447"/>
    </location>
</feature>
<dbReference type="InterPro" id="IPR007655">
    <property type="entry name" value="Slam_C"/>
</dbReference>